<keyword evidence="14 19" id="KW-0560">Oxidoreductase</keyword>
<evidence type="ECO:0000256" key="5">
    <source>
        <dbReference type="ARBA" id="ARBA00012518"/>
    </source>
</evidence>
<evidence type="ECO:0000256" key="6">
    <source>
        <dbReference type="ARBA" id="ARBA00015188"/>
    </source>
</evidence>
<evidence type="ECO:0000256" key="14">
    <source>
        <dbReference type="ARBA" id="ARBA00023002"/>
    </source>
</evidence>
<comment type="function">
    <text evidence="2 19">Cell wall formation.</text>
</comment>
<reference evidence="21 22" key="1">
    <citation type="submission" date="2020-09" db="EMBL/GenBank/DDBJ databases">
        <title>Echinicola sp. CAU 1574 isolated from sand of Sido Beach.</title>
        <authorList>
            <person name="Kim W."/>
        </authorList>
    </citation>
    <scope>NUCLEOTIDE SEQUENCE [LARGE SCALE GENOMIC DNA]</scope>
    <source>
        <strain evidence="21 22">CAU 1574</strain>
    </source>
</reference>
<evidence type="ECO:0000256" key="9">
    <source>
        <dbReference type="ARBA" id="ARBA00022630"/>
    </source>
</evidence>
<comment type="subcellular location">
    <subcellularLocation>
        <location evidence="3 19">Cytoplasm</location>
    </subcellularLocation>
</comment>
<comment type="cofactor">
    <cofactor evidence="1 19">
        <name>FAD</name>
        <dbReference type="ChEBI" id="CHEBI:57692"/>
    </cofactor>
</comment>
<dbReference type="InterPro" id="IPR016166">
    <property type="entry name" value="FAD-bd_PCMH"/>
</dbReference>
<dbReference type="InterPro" id="IPR036635">
    <property type="entry name" value="MurB_C_sf"/>
</dbReference>
<evidence type="ECO:0000256" key="8">
    <source>
        <dbReference type="ARBA" id="ARBA00022618"/>
    </source>
</evidence>
<dbReference type="Gene3D" id="3.90.78.10">
    <property type="entry name" value="UDP-N-acetylenolpyruvoylglucosamine reductase, C-terminal domain"/>
    <property type="match status" value="1"/>
</dbReference>
<dbReference type="Gene3D" id="3.30.43.10">
    <property type="entry name" value="Uridine Diphospho-n-acetylenolpyruvylglucosamine Reductase, domain 2"/>
    <property type="match status" value="1"/>
</dbReference>
<keyword evidence="13 19" id="KW-0573">Peptidoglycan synthesis</keyword>
<dbReference type="InterPro" id="IPR011601">
    <property type="entry name" value="MurB_C"/>
</dbReference>
<keyword evidence="11 19" id="KW-0521">NADP</keyword>
<evidence type="ECO:0000256" key="4">
    <source>
        <dbReference type="ARBA" id="ARBA00004752"/>
    </source>
</evidence>
<evidence type="ECO:0000256" key="17">
    <source>
        <dbReference type="ARBA" id="ARBA00031026"/>
    </source>
</evidence>
<dbReference type="Proteomes" id="UP000647133">
    <property type="component" value="Unassembled WGS sequence"/>
</dbReference>
<evidence type="ECO:0000256" key="7">
    <source>
        <dbReference type="ARBA" id="ARBA00022490"/>
    </source>
</evidence>
<dbReference type="InterPro" id="IPR003170">
    <property type="entry name" value="MurB"/>
</dbReference>
<feature type="active site" evidence="19">
    <location>
        <position position="281"/>
    </location>
</feature>
<dbReference type="SUPFAM" id="SSF56194">
    <property type="entry name" value="Uridine diphospho-N-Acetylenolpyruvylglucosamine reductase, MurB, C-terminal domain"/>
    <property type="match status" value="1"/>
</dbReference>
<comment type="catalytic activity">
    <reaction evidence="18 19">
        <text>UDP-N-acetyl-alpha-D-muramate + NADP(+) = UDP-N-acetyl-3-O-(1-carboxyvinyl)-alpha-D-glucosamine + NADPH + H(+)</text>
        <dbReference type="Rhea" id="RHEA:12248"/>
        <dbReference type="ChEBI" id="CHEBI:15378"/>
        <dbReference type="ChEBI" id="CHEBI:57783"/>
        <dbReference type="ChEBI" id="CHEBI:58349"/>
        <dbReference type="ChEBI" id="CHEBI:68483"/>
        <dbReference type="ChEBI" id="CHEBI:70757"/>
        <dbReference type="EC" id="1.3.1.98"/>
    </reaction>
</comment>
<keyword evidence="7 19" id="KW-0963">Cytoplasm</keyword>
<keyword evidence="9 19" id="KW-0285">Flavoprotein</keyword>
<evidence type="ECO:0000256" key="2">
    <source>
        <dbReference type="ARBA" id="ARBA00003921"/>
    </source>
</evidence>
<dbReference type="EC" id="1.3.1.98" evidence="5 19"/>
<evidence type="ECO:0000313" key="22">
    <source>
        <dbReference type="Proteomes" id="UP000647133"/>
    </source>
</evidence>
<dbReference type="InterPro" id="IPR016169">
    <property type="entry name" value="FAD-bd_PCMH_sub2"/>
</dbReference>
<feature type="domain" description="FAD-binding PCMH-type" evidence="20">
    <location>
        <begin position="17"/>
        <end position="182"/>
    </location>
</feature>
<dbReference type="PANTHER" id="PTHR21071:SF4">
    <property type="entry name" value="UDP-N-ACETYLENOLPYRUVOYLGLUCOSAMINE REDUCTASE"/>
    <property type="match status" value="1"/>
</dbReference>
<gene>
    <name evidence="19 21" type="primary">murB</name>
    <name evidence="21" type="ORF">IFO69_17110</name>
</gene>
<feature type="active site" description="Proton donor" evidence="19">
    <location>
        <position position="211"/>
    </location>
</feature>
<dbReference type="InterPro" id="IPR016167">
    <property type="entry name" value="FAD-bd_PCMH_sub1"/>
</dbReference>
<evidence type="ECO:0000256" key="15">
    <source>
        <dbReference type="ARBA" id="ARBA00023306"/>
    </source>
</evidence>
<evidence type="ECO:0000256" key="12">
    <source>
        <dbReference type="ARBA" id="ARBA00022960"/>
    </source>
</evidence>
<comment type="caution">
    <text evidence="21">The sequence shown here is derived from an EMBL/GenBank/DDBJ whole genome shotgun (WGS) entry which is preliminary data.</text>
</comment>
<keyword evidence="15 19" id="KW-0131">Cell cycle</keyword>
<evidence type="ECO:0000256" key="3">
    <source>
        <dbReference type="ARBA" id="ARBA00004496"/>
    </source>
</evidence>
<dbReference type="PANTHER" id="PTHR21071">
    <property type="entry name" value="UDP-N-ACETYLENOLPYRUVOYLGLUCOSAMINE REDUCTASE"/>
    <property type="match status" value="1"/>
</dbReference>
<evidence type="ECO:0000256" key="13">
    <source>
        <dbReference type="ARBA" id="ARBA00022984"/>
    </source>
</evidence>
<evidence type="ECO:0000256" key="16">
    <source>
        <dbReference type="ARBA" id="ARBA00023316"/>
    </source>
</evidence>
<keyword evidence="8 19" id="KW-0132">Cell division</keyword>
<evidence type="ECO:0000256" key="1">
    <source>
        <dbReference type="ARBA" id="ARBA00001974"/>
    </source>
</evidence>
<accession>A0ABR9AS68</accession>
<dbReference type="Pfam" id="PF02873">
    <property type="entry name" value="MurB_C"/>
    <property type="match status" value="1"/>
</dbReference>
<organism evidence="21 22">
    <name type="scientific">Echinicola arenosa</name>
    <dbReference type="NCBI Taxonomy" id="2774144"/>
    <lineage>
        <taxon>Bacteria</taxon>
        <taxon>Pseudomonadati</taxon>
        <taxon>Bacteroidota</taxon>
        <taxon>Cytophagia</taxon>
        <taxon>Cytophagales</taxon>
        <taxon>Cyclobacteriaceae</taxon>
        <taxon>Echinicola</taxon>
    </lineage>
</organism>
<evidence type="ECO:0000256" key="11">
    <source>
        <dbReference type="ARBA" id="ARBA00022857"/>
    </source>
</evidence>
<dbReference type="SUPFAM" id="SSF56176">
    <property type="entry name" value="FAD-binding/transporter-associated domain-like"/>
    <property type="match status" value="1"/>
</dbReference>
<dbReference type="NCBIfam" id="TIGR00179">
    <property type="entry name" value="murB"/>
    <property type="match status" value="1"/>
</dbReference>
<comment type="similarity">
    <text evidence="19">Belongs to the MurB family.</text>
</comment>
<evidence type="ECO:0000313" key="21">
    <source>
        <dbReference type="EMBL" id="MBD8490474.1"/>
    </source>
</evidence>
<dbReference type="PROSITE" id="PS51387">
    <property type="entry name" value="FAD_PCMH"/>
    <property type="match status" value="1"/>
</dbReference>
<dbReference type="InterPro" id="IPR036318">
    <property type="entry name" value="FAD-bd_PCMH-like_sf"/>
</dbReference>
<evidence type="ECO:0000256" key="19">
    <source>
        <dbReference type="HAMAP-Rule" id="MF_00037"/>
    </source>
</evidence>
<protein>
    <recommendedName>
        <fullName evidence="6 19">UDP-N-acetylenolpyruvoylglucosamine reductase</fullName>
        <ecNumber evidence="5 19">1.3.1.98</ecNumber>
    </recommendedName>
    <alternativeName>
        <fullName evidence="17 19">UDP-N-acetylmuramate dehydrogenase</fullName>
    </alternativeName>
</protein>
<name>A0ABR9AS68_9BACT</name>
<dbReference type="Gene3D" id="3.30.465.10">
    <property type="match status" value="1"/>
</dbReference>
<sequence length="285" mass="32352">MKIHDNLNLKDFNSYKINAICKKAIFPENETDLIKIFKETPIDDLVIIGGGYNIILSKPFYDQTFIIMGETFAQTSVEQDIVIGESGVSMKFLSELALTHSLTGLEIFYDIPSSLGGAVVMNAGASGEEIKDILVKVRYLDLDDMKVKEILKEEINFEYRNSFFQKNKNKIVLKTWLKLRKSDPIQIKEKMERTKEARWLKQPREFPNGGSVFKRPKGFYVGTMIDELGLKGLTIGGAQVSQKHGGFIINHSEATGNDILQLIDQIKINVREKFGIDLEIEQRVI</sequence>
<proteinExistence type="inferred from homology"/>
<keyword evidence="10 19" id="KW-0274">FAD</keyword>
<keyword evidence="16 19" id="KW-0961">Cell wall biogenesis/degradation</keyword>
<feature type="active site" evidence="19">
    <location>
        <position position="160"/>
    </location>
</feature>
<dbReference type="RefSeq" id="WP_192011355.1">
    <property type="nucleotide sequence ID" value="NZ_JACYTQ010000007.1"/>
</dbReference>
<comment type="pathway">
    <text evidence="4 19">Cell wall biogenesis; peptidoglycan biosynthesis.</text>
</comment>
<keyword evidence="22" id="KW-1185">Reference proteome</keyword>
<evidence type="ECO:0000259" key="20">
    <source>
        <dbReference type="PROSITE" id="PS51387"/>
    </source>
</evidence>
<evidence type="ECO:0000256" key="18">
    <source>
        <dbReference type="ARBA" id="ARBA00048914"/>
    </source>
</evidence>
<dbReference type="EMBL" id="JACYTQ010000007">
    <property type="protein sequence ID" value="MBD8490474.1"/>
    <property type="molecule type" value="Genomic_DNA"/>
</dbReference>
<dbReference type="Pfam" id="PF01565">
    <property type="entry name" value="FAD_binding_4"/>
    <property type="match status" value="1"/>
</dbReference>
<keyword evidence="12 19" id="KW-0133">Cell shape</keyword>
<dbReference type="GO" id="GO:0008762">
    <property type="term" value="F:UDP-N-acetylmuramate dehydrogenase activity"/>
    <property type="evidence" value="ECO:0007669"/>
    <property type="project" value="UniProtKB-EC"/>
</dbReference>
<dbReference type="InterPro" id="IPR006094">
    <property type="entry name" value="Oxid_FAD_bind_N"/>
</dbReference>
<evidence type="ECO:0000256" key="10">
    <source>
        <dbReference type="ARBA" id="ARBA00022827"/>
    </source>
</evidence>
<dbReference type="HAMAP" id="MF_00037">
    <property type="entry name" value="MurB"/>
    <property type="match status" value="1"/>
</dbReference>